<sequence length="82" mass="10034">MATSALVLMSLLSNHNLMSNMFDLEYLKTQEKNRLMQFKKEQREAKRCLVREYKALMLTSKMQHKHNLNDFKYYLNYNIKRR</sequence>
<protein>
    <submittedName>
        <fullName evidence="1">Uncharacterized protein</fullName>
    </submittedName>
</protein>
<name>A0A6C0D6S7_9ZZZZ</name>
<organism evidence="1">
    <name type="scientific">viral metagenome</name>
    <dbReference type="NCBI Taxonomy" id="1070528"/>
    <lineage>
        <taxon>unclassified sequences</taxon>
        <taxon>metagenomes</taxon>
        <taxon>organismal metagenomes</taxon>
    </lineage>
</organism>
<dbReference type="EMBL" id="MN739535">
    <property type="protein sequence ID" value="QHT11619.1"/>
    <property type="molecule type" value="Genomic_DNA"/>
</dbReference>
<accession>A0A6C0D6S7</accession>
<reference evidence="1" key="1">
    <citation type="journal article" date="2020" name="Nature">
        <title>Giant virus diversity and host interactions through global metagenomics.</title>
        <authorList>
            <person name="Schulz F."/>
            <person name="Roux S."/>
            <person name="Paez-Espino D."/>
            <person name="Jungbluth S."/>
            <person name="Walsh D.A."/>
            <person name="Denef V.J."/>
            <person name="McMahon K.D."/>
            <person name="Konstantinidis K.T."/>
            <person name="Eloe-Fadrosh E.A."/>
            <person name="Kyrpides N.C."/>
            <person name="Woyke T."/>
        </authorList>
    </citation>
    <scope>NUCLEOTIDE SEQUENCE</scope>
    <source>
        <strain evidence="1">GVMAG-M-3300023174-116</strain>
    </source>
</reference>
<evidence type="ECO:0000313" key="1">
    <source>
        <dbReference type="EMBL" id="QHT11619.1"/>
    </source>
</evidence>
<proteinExistence type="predicted"/>
<dbReference type="AlphaFoldDB" id="A0A6C0D6S7"/>